<gene>
    <name evidence="2" type="ORF">J2S44_004012</name>
</gene>
<dbReference type="Pfam" id="PF18075">
    <property type="entry name" value="FtsX_ECD"/>
    <property type="match status" value="1"/>
</dbReference>
<keyword evidence="2" id="KW-0132">Cell division</keyword>
<protein>
    <submittedName>
        <fullName evidence="2">Cell division transport system permease protein</fullName>
    </submittedName>
</protein>
<accession>A0AAE3ZRQ6</accession>
<evidence type="ECO:0000313" key="3">
    <source>
        <dbReference type="Proteomes" id="UP001183629"/>
    </source>
</evidence>
<organism evidence="2 3">
    <name type="scientific">Catenuloplanes niger</name>
    <dbReference type="NCBI Taxonomy" id="587534"/>
    <lineage>
        <taxon>Bacteria</taxon>
        <taxon>Bacillati</taxon>
        <taxon>Actinomycetota</taxon>
        <taxon>Actinomycetes</taxon>
        <taxon>Micromonosporales</taxon>
        <taxon>Micromonosporaceae</taxon>
        <taxon>Catenuloplanes</taxon>
    </lineage>
</organism>
<dbReference type="Gene3D" id="3.30.70.3040">
    <property type="match status" value="1"/>
</dbReference>
<dbReference type="Proteomes" id="UP001183629">
    <property type="component" value="Unassembled WGS sequence"/>
</dbReference>
<evidence type="ECO:0000313" key="2">
    <source>
        <dbReference type="EMBL" id="MDR7323762.1"/>
    </source>
</evidence>
<comment type="caution">
    <text evidence="2">The sequence shown here is derived from an EMBL/GenBank/DDBJ whole genome shotgun (WGS) entry which is preliminary data.</text>
</comment>
<dbReference type="RefSeq" id="WP_310416160.1">
    <property type="nucleotide sequence ID" value="NZ_JAVDYC010000001.1"/>
</dbReference>
<sequence length="142" mass="15764">MSVVVALLSACSLLPESDPILVENPVLRVYLTHSADDFERDEIEEALRALPGVTEVTFLTSQQTYDQLKEGLKGRPMPEYIDPENMPQVFEVRTTDVDAYTALRDGTARAQAEALPGVDEFVFQCLTEAECLERAAETTEPI</sequence>
<dbReference type="EMBL" id="JAVDYC010000001">
    <property type="protein sequence ID" value="MDR7323762.1"/>
    <property type="molecule type" value="Genomic_DNA"/>
</dbReference>
<name>A0AAE3ZRQ6_9ACTN</name>
<dbReference type="InterPro" id="IPR040690">
    <property type="entry name" value="FtsX_ECD"/>
</dbReference>
<dbReference type="GO" id="GO:0051301">
    <property type="term" value="P:cell division"/>
    <property type="evidence" value="ECO:0007669"/>
    <property type="project" value="UniProtKB-KW"/>
</dbReference>
<evidence type="ECO:0000259" key="1">
    <source>
        <dbReference type="Pfam" id="PF18075"/>
    </source>
</evidence>
<feature type="domain" description="FtsX extracellular" evidence="1">
    <location>
        <begin position="27"/>
        <end position="119"/>
    </location>
</feature>
<keyword evidence="2" id="KW-0131">Cell cycle</keyword>
<dbReference type="AlphaFoldDB" id="A0AAE3ZRQ6"/>
<reference evidence="2 3" key="1">
    <citation type="submission" date="2023-07" db="EMBL/GenBank/DDBJ databases">
        <title>Sequencing the genomes of 1000 actinobacteria strains.</title>
        <authorList>
            <person name="Klenk H.-P."/>
        </authorList>
    </citation>
    <scope>NUCLEOTIDE SEQUENCE [LARGE SCALE GENOMIC DNA]</scope>
    <source>
        <strain evidence="2 3">DSM 44711</strain>
    </source>
</reference>
<proteinExistence type="predicted"/>
<keyword evidence="3" id="KW-1185">Reference proteome</keyword>